<reference evidence="1 2" key="1">
    <citation type="submission" date="2020-05" db="EMBL/GenBank/DDBJ databases">
        <title>MicrobeNet Type strains.</title>
        <authorList>
            <person name="Nicholson A.C."/>
        </authorList>
    </citation>
    <scope>NUCLEOTIDE SEQUENCE [LARGE SCALE GENOMIC DNA]</scope>
    <source>
        <strain evidence="1 2">JCM 3224</strain>
    </source>
</reference>
<dbReference type="Gene3D" id="3.40.50.150">
    <property type="entry name" value="Vaccinia Virus protein VP39"/>
    <property type="match status" value="1"/>
</dbReference>
<comment type="caution">
    <text evidence="1">The sequence shown here is derived from an EMBL/GenBank/DDBJ whole genome shotgun (WGS) entry which is preliminary data.</text>
</comment>
<dbReference type="Proteomes" id="UP000586827">
    <property type="component" value="Unassembled WGS sequence"/>
</dbReference>
<evidence type="ECO:0000313" key="1">
    <source>
        <dbReference type="EMBL" id="NNH75647.1"/>
    </source>
</evidence>
<sequence length="250" mass="28436">MDEVIIAAADRGADFGPRWWSETESPKAWMSVRDADLYEALLHRIAERRGGREVRVVEWGAGRSTLWYTAFLETLGVPFRWLAIEHDRRFVQEMLSEQVRQRRSAAVVAADTPVAEIVHAVEANATVVVHFDAGTLRPAVPGYEADRLADLDDYVSLPEALGFTADIAVVDGRKRRRCVEAAGRILDEDGVVILHDAWRTYYQPAWREFASHRRFGDEWAIGAHRQTDFSEFLPWHAWQEPPRAETPSSP</sequence>
<organism evidence="1 2">
    <name type="scientific">Nocardia uniformis</name>
    <dbReference type="NCBI Taxonomy" id="53432"/>
    <lineage>
        <taxon>Bacteria</taxon>
        <taxon>Bacillati</taxon>
        <taxon>Actinomycetota</taxon>
        <taxon>Actinomycetes</taxon>
        <taxon>Mycobacteriales</taxon>
        <taxon>Nocardiaceae</taxon>
        <taxon>Nocardia</taxon>
    </lineage>
</organism>
<name>A0A849CGA1_9NOCA</name>
<evidence type="ECO:0000313" key="2">
    <source>
        <dbReference type="Proteomes" id="UP000586827"/>
    </source>
</evidence>
<dbReference type="InterPro" id="IPR029063">
    <property type="entry name" value="SAM-dependent_MTases_sf"/>
</dbReference>
<gene>
    <name evidence="1" type="ORF">HLB23_38335</name>
</gene>
<protein>
    <recommendedName>
        <fullName evidence="3">Class I SAM-dependent methyltransferase</fullName>
    </recommendedName>
</protein>
<keyword evidence="2" id="KW-1185">Reference proteome</keyword>
<dbReference type="RefSeq" id="WP_170264375.1">
    <property type="nucleotide sequence ID" value="NZ_JABELX010000025.1"/>
</dbReference>
<accession>A0A849CGA1</accession>
<evidence type="ECO:0008006" key="3">
    <source>
        <dbReference type="Google" id="ProtNLM"/>
    </source>
</evidence>
<proteinExistence type="predicted"/>
<dbReference type="EMBL" id="JABELX010000025">
    <property type="protein sequence ID" value="NNH75647.1"/>
    <property type="molecule type" value="Genomic_DNA"/>
</dbReference>
<dbReference type="AlphaFoldDB" id="A0A849CGA1"/>